<evidence type="ECO:0000313" key="3">
    <source>
        <dbReference type="EMBL" id="MBW46692.1"/>
    </source>
</evidence>
<dbReference type="EMBL" id="GGFK01013371">
    <property type="protein sequence ID" value="MBW46692.1"/>
    <property type="molecule type" value="Transcribed_RNA"/>
</dbReference>
<feature type="region of interest" description="Disordered" evidence="1">
    <location>
        <begin position="18"/>
        <end position="46"/>
    </location>
</feature>
<sequence length="413" mass="45958">MVVVVAAVAAAAVVTVATRQSRPPPRLHQRYHPPHHRPHLQLDQNHPHVSSPLDAFPYARAADPSGRIGKDIVCICKPAKTRQASRLRLLSVMIPGASPYHQRVTLVADSPHLDPLPSSFWFQCFPWPPVPPPASFLPCPVPILSHLAKQRPPLIHHPHRPQRHHRYDDVALAPPIANLPCFPLRYHRRHDRFARPQLQPQLPSVRLPCAYRRAVAAPPGRQTPLSTRDKCKQARCSVRSISRDASLACAHSGHFRAQTMPNRRYTRVLAPALRPFPHRHHHRCRPPVPPGHAFATNAPRTGHESRSEDCKPCTGATVRRLLRQPSMESPERASVSYGSCRLHGLGSECCKCCSADRDWHRWFHLSPPLPHRTGPACPCDASANGVGRWSADRTPANSADTRDHGFAGPCALP</sequence>
<protein>
    <submittedName>
        <fullName evidence="3">Putative secreted protein</fullName>
    </submittedName>
</protein>
<dbReference type="AlphaFoldDB" id="A0A2M4B148"/>
<feature type="signal peptide" evidence="2">
    <location>
        <begin position="1"/>
        <end position="17"/>
    </location>
</feature>
<proteinExistence type="predicted"/>
<feature type="compositionally biased region" description="Basic residues" evidence="1">
    <location>
        <begin position="25"/>
        <end position="39"/>
    </location>
</feature>
<accession>A0A2M4B148</accession>
<evidence type="ECO:0000256" key="1">
    <source>
        <dbReference type="SAM" id="MobiDB-lite"/>
    </source>
</evidence>
<organism evidence="3">
    <name type="scientific">Anopheles triannulatus</name>
    <dbReference type="NCBI Taxonomy" id="58253"/>
    <lineage>
        <taxon>Eukaryota</taxon>
        <taxon>Metazoa</taxon>
        <taxon>Ecdysozoa</taxon>
        <taxon>Arthropoda</taxon>
        <taxon>Hexapoda</taxon>
        <taxon>Insecta</taxon>
        <taxon>Pterygota</taxon>
        <taxon>Neoptera</taxon>
        <taxon>Endopterygota</taxon>
        <taxon>Diptera</taxon>
        <taxon>Nematocera</taxon>
        <taxon>Culicoidea</taxon>
        <taxon>Culicidae</taxon>
        <taxon>Anophelinae</taxon>
        <taxon>Anopheles</taxon>
    </lineage>
</organism>
<feature type="chain" id="PRO_5014986201" evidence="2">
    <location>
        <begin position="18"/>
        <end position="413"/>
    </location>
</feature>
<keyword evidence="2" id="KW-0732">Signal</keyword>
<feature type="region of interest" description="Disordered" evidence="1">
    <location>
        <begin position="388"/>
        <end position="413"/>
    </location>
</feature>
<name>A0A2M4B148_9DIPT</name>
<evidence type="ECO:0000256" key="2">
    <source>
        <dbReference type="SAM" id="SignalP"/>
    </source>
</evidence>
<reference evidence="3" key="1">
    <citation type="submission" date="2018-01" db="EMBL/GenBank/DDBJ databases">
        <title>An insight into the sialome of Amazonian anophelines.</title>
        <authorList>
            <person name="Ribeiro J.M."/>
            <person name="Scarpassa V."/>
            <person name="Calvo E."/>
        </authorList>
    </citation>
    <scope>NUCLEOTIDE SEQUENCE</scope>
    <source>
        <tissue evidence="3">Salivary glands</tissue>
    </source>
</reference>